<protein>
    <submittedName>
        <fullName evidence="1">Uncharacterized protein</fullName>
    </submittedName>
</protein>
<proteinExistence type="predicted"/>
<accession>A0A1E8QAY0</accession>
<keyword evidence="2" id="KW-1185">Reference proteome</keyword>
<dbReference type="AlphaFoldDB" id="A0A1E8QAY0"/>
<evidence type="ECO:0000313" key="2">
    <source>
        <dbReference type="Proteomes" id="UP000178953"/>
    </source>
</evidence>
<gene>
    <name evidence="1" type="ORF">BEL07_03085</name>
</gene>
<dbReference type="Proteomes" id="UP000178953">
    <property type="component" value="Unassembled WGS sequence"/>
</dbReference>
<dbReference type="EMBL" id="MCHX01000005">
    <property type="protein sequence ID" value="OFJ55174.1"/>
    <property type="molecule type" value="Genomic_DNA"/>
</dbReference>
<comment type="caution">
    <text evidence="1">The sequence shown here is derived from an EMBL/GenBank/DDBJ whole genome shotgun (WGS) entry which is preliminary data.</text>
</comment>
<organism evidence="1 2">
    <name type="scientific">Mycolicibacterium grossiae</name>
    <dbReference type="NCBI Taxonomy" id="1552759"/>
    <lineage>
        <taxon>Bacteria</taxon>
        <taxon>Bacillati</taxon>
        <taxon>Actinomycetota</taxon>
        <taxon>Actinomycetes</taxon>
        <taxon>Mycobacteriales</taxon>
        <taxon>Mycobacteriaceae</taxon>
        <taxon>Mycolicibacterium</taxon>
    </lineage>
</organism>
<name>A0A1E8QAY0_9MYCO</name>
<evidence type="ECO:0000313" key="1">
    <source>
        <dbReference type="EMBL" id="OFJ55174.1"/>
    </source>
</evidence>
<sequence>MQAKTAAAKRWNSPDVDNLSREYAARRITDCVKKVLASAPPLTDEQRDRIAAILRGGDAA</sequence>
<reference evidence="1 2" key="1">
    <citation type="submission" date="2016-09" db="EMBL/GenBank/DDBJ databases">
        <title>genome sequence of Mycobacterium sp. 739 SCH.</title>
        <authorList>
            <person name="Greninger A.L."/>
            <person name="Qin X."/>
            <person name="Jerome K."/>
            <person name="Vora S."/>
            <person name="Quinn K."/>
        </authorList>
    </citation>
    <scope>NUCLEOTIDE SEQUENCE [LARGE SCALE GENOMIC DNA]</scope>
    <source>
        <strain evidence="1 2">SCH</strain>
    </source>
</reference>